<organism evidence="2 3">
    <name type="scientific">Sodaliphilus pleomorphus</name>
    <dbReference type="NCBI Taxonomy" id="2606626"/>
    <lineage>
        <taxon>Bacteria</taxon>
        <taxon>Pseudomonadati</taxon>
        <taxon>Bacteroidota</taxon>
        <taxon>Bacteroidia</taxon>
        <taxon>Bacteroidales</taxon>
        <taxon>Muribaculaceae</taxon>
        <taxon>Sodaliphilus</taxon>
    </lineage>
</organism>
<dbReference type="RefSeq" id="WP_154327640.1">
    <property type="nucleotide sequence ID" value="NZ_CP045696.1"/>
</dbReference>
<gene>
    <name evidence="2" type="ORF">FYJ29_04110</name>
</gene>
<evidence type="ECO:0000313" key="2">
    <source>
        <dbReference type="EMBL" id="MSS16953.1"/>
    </source>
</evidence>
<dbReference type="InterPro" id="IPR025874">
    <property type="entry name" value="DZR"/>
</dbReference>
<dbReference type="SUPFAM" id="SSF161187">
    <property type="entry name" value="YfgJ-like"/>
    <property type="match status" value="1"/>
</dbReference>
<protein>
    <submittedName>
        <fullName evidence="2">Zinc-ribbon domain-containing protein</fullName>
    </submittedName>
</protein>
<dbReference type="AlphaFoldDB" id="A0A6L5XCF6"/>
<dbReference type="EMBL" id="VULT01000005">
    <property type="protein sequence ID" value="MSS16953.1"/>
    <property type="molecule type" value="Genomic_DNA"/>
</dbReference>
<sequence length="450" mass="48887">MPDIKCPHCGSLVPQGSKFCNNCGAPLDQEIQCPHCNSVIPANSVFCPVCHNIVGKAADAGGDQQQSATAQAGQGQHTTRNTIIILAVLAFVGLIVVKQCFFSGSRDVTPDEVSITGDNANNNTIDIFNRTLEANNLKGDGDKIAYAMRVMDKNGKEDKIIGVTYLNDDQHPFFKIYTLTQNGANWDIKLNKTKYLNGNNLIFDPAELRAGDAIPYSDNINGKNYFYFAYLTVPQKQQGTVGTLTAVLFDIEAGDIVSQIDFNGNIATSSSSGQQELQVTGTSTVNGILATRLKEWASNIGYLHIPTPEEIAAQKAEQEKAAAEKAHADSVARGLINPGAGGESLVDPNDLETGEEVKMNVQQYDKSKPLFHADEFSKKVKAPGYTVFLLKNGRVYAFSKRSNTNFEVHYGGSGATDIGWEDSERGIINIRTPQGKYQYNLSTNTAKKIE</sequence>
<evidence type="ECO:0000259" key="1">
    <source>
        <dbReference type="Pfam" id="PF12773"/>
    </source>
</evidence>
<feature type="domain" description="DZANK-type" evidence="1">
    <location>
        <begin position="6"/>
        <end position="50"/>
    </location>
</feature>
<accession>A0A6L5XCF6</accession>
<reference evidence="2 3" key="1">
    <citation type="submission" date="2019-08" db="EMBL/GenBank/DDBJ databases">
        <title>In-depth cultivation of the pig gut microbiome towards novel bacterial diversity and tailored functional studies.</title>
        <authorList>
            <person name="Wylensek D."/>
            <person name="Hitch T.C.A."/>
            <person name="Clavel T."/>
        </authorList>
    </citation>
    <scope>NUCLEOTIDE SEQUENCE [LARGE SCALE GENOMIC DNA]</scope>
    <source>
        <strain evidence="2 3">Oil-RF-744-WCA-WT-10</strain>
    </source>
</reference>
<comment type="caution">
    <text evidence="2">The sequence shown here is derived from an EMBL/GenBank/DDBJ whole genome shotgun (WGS) entry which is preliminary data.</text>
</comment>
<dbReference type="Pfam" id="PF12773">
    <property type="entry name" value="DZR"/>
    <property type="match status" value="1"/>
</dbReference>
<dbReference type="Proteomes" id="UP000483362">
    <property type="component" value="Unassembled WGS sequence"/>
</dbReference>
<proteinExistence type="predicted"/>
<name>A0A6L5XCF6_9BACT</name>
<keyword evidence="3" id="KW-1185">Reference proteome</keyword>
<evidence type="ECO:0000313" key="3">
    <source>
        <dbReference type="Proteomes" id="UP000483362"/>
    </source>
</evidence>